<dbReference type="InterPro" id="IPR009752">
    <property type="entry name" value="Phage_Mu_GpJ"/>
</dbReference>
<evidence type="ECO:0000313" key="2">
    <source>
        <dbReference type="Proteomes" id="UP000029995"/>
    </source>
</evidence>
<comment type="caution">
    <text evidence="1">The sequence shown here is derived from an EMBL/GenBank/DDBJ whole genome shotgun (WGS) entry which is preliminary data.</text>
</comment>
<dbReference type="EMBL" id="JANX01000014">
    <property type="protein sequence ID" value="KGM35715.1"/>
    <property type="molecule type" value="Genomic_DNA"/>
</dbReference>
<dbReference type="AlphaFoldDB" id="A0A0A0DCG3"/>
<sequence>MTYATQAGLETRYGTKLLVQLTDRGQPATGQIDVAAVEDALADADATIDGYLAARYRLPIASVPKLLVHTAESVAIYKLHRKAPDEKITADYRDAIKTLQDIAAGRQRLDLAGIEPERSGGSGSVSTSSPRVFTDAVLRDFVR</sequence>
<protein>
    <recommendedName>
        <fullName evidence="3">Mu-like prophage protein gp36</fullName>
    </recommendedName>
</protein>
<dbReference type="RefSeq" id="WP_034831523.1">
    <property type="nucleotide sequence ID" value="NZ_JANX01000014.1"/>
</dbReference>
<organism evidence="1 2">
    <name type="scientific">Inquilinus limosus MP06</name>
    <dbReference type="NCBI Taxonomy" id="1398085"/>
    <lineage>
        <taxon>Bacteria</taxon>
        <taxon>Pseudomonadati</taxon>
        <taxon>Pseudomonadota</taxon>
        <taxon>Alphaproteobacteria</taxon>
        <taxon>Rhodospirillales</taxon>
        <taxon>Rhodospirillaceae</taxon>
        <taxon>Inquilinus</taxon>
    </lineage>
</organism>
<evidence type="ECO:0008006" key="3">
    <source>
        <dbReference type="Google" id="ProtNLM"/>
    </source>
</evidence>
<proteinExistence type="predicted"/>
<gene>
    <name evidence="1" type="ORF">P409_02720</name>
</gene>
<dbReference type="OrthoDB" id="9812088at2"/>
<dbReference type="Pfam" id="PF07030">
    <property type="entry name" value="Phage_Mu_Gp36"/>
    <property type="match status" value="1"/>
</dbReference>
<accession>A0A0A0DCG3</accession>
<dbReference type="Proteomes" id="UP000029995">
    <property type="component" value="Unassembled WGS sequence"/>
</dbReference>
<reference evidence="1 2" key="1">
    <citation type="submission" date="2014-01" db="EMBL/GenBank/DDBJ databases">
        <title>Genome sequence determination for a cystic fibrosis isolate, Inquilinus limosus.</title>
        <authorList>
            <person name="Pino M."/>
            <person name="Di Conza J."/>
            <person name="Gutkind G."/>
        </authorList>
    </citation>
    <scope>NUCLEOTIDE SEQUENCE [LARGE SCALE GENOMIC DNA]</scope>
    <source>
        <strain evidence="1 2">MP06</strain>
    </source>
</reference>
<evidence type="ECO:0000313" key="1">
    <source>
        <dbReference type="EMBL" id="KGM35715.1"/>
    </source>
</evidence>
<name>A0A0A0DCG3_9PROT</name>